<dbReference type="Proteomes" id="UP001500567">
    <property type="component" value="Unassembled WGS sequence"/>
</dbReference>
<dbReference type="Pfam" id="PF05960">
    <property type="entry name" value="DUF885"/>
    <property type="match status" value="1"/>
</dbReference>
<reference evidence="2" key="1">
    <citation type="journal article" date="2019" name="Int. J. Syst. Evol. Microbiol.">
        <title>The Global Catalogue of Microorganisms (GCM) 10K type strain sequencing project: providing services to taxonomists for standard genome sequencing and annotation.</title>
        <authorList>
            <consortium name="The Broad Institute Genomics Platform"/>
            <consortium name="The Broad Institute Genome Sequencing Center for Infectious Disease"/>
            <person name="Wu L."/>
            <person name="Ma J."/>
        </authorList>
    </citation>
    <scope>NUCLEOTIDE SEQUENCE [LARGE SCALE GENOMIC DNA]</scope>
    <source>
        <strain evidence="2">JCM 17224</strain>
    </source>
</reference>
<comment type="caution">
    <text evidence="1">The sequence shown here is derived from an EMBL/GenBank/DDBJ whole genome shotgun (WGS) entry which is preliminary data.</text>
</comment>
<sequence>MAGPECAESCYIPAPNLTPLSRMKKIVLTGLLAGALLAGCNQQKTADGTTSGTDATTAAKDLPMLLANYWEEQARLFPMAATTQGDNRYNDQLPNDQTKAFRDGLGTMYQRYLTQLGRFDREKMTANDKISYDLFQYDLQTRLDGLKQGILVGADYPAVWMIPFSQFGGLPISLGQFGAGTGAQPFKTAKDYDNWLGRVHGFPVWADSAISNFRQGLKAGVVLPRALVQKMIPQLRALVVTDASKSLFYGPVTLFPKDVAAADQQRLTKAYQQAILQDLAPTYKKLADFLQNEYLPKARATTGISGIPAGAARYRYLVKYWTTTDKTPEEIYQTGLSEVKRIRTEMERVKAQVGFKGDLPAFFQYLKTDQQFMPYQTPAEVIGAFQRIQTRIDPNLKKIFGRTPKTEFEIRQTEAFRAASASAEYNQGTPDGSRPGIFYVPILDATTFNTTSGMESLFLHEAIPGHHYQISLQQENESLPKFRRFAWYGAMGEGWALYTESLGKELGLYTDPYQYMGALGDEIHRAIRLVVDVAMHTKGMTREQAIKYMMDNEAIGEQGATAEIERYMAIPGQALSYKVGALKIRELREKYARQLGVKASDHLREKYPRQNGEHFHLSAFHDELLKDGVMPLSVLERKMDDWALGEK</sequence>
<gene>
    <name evidence="1" type="ORF">GCM10022408_16800</name>
</gene>
<name>A0ABP7S288_9BACT</name>
<accession>A0ABP7S288</accession>
<dbReference type="PANTHER" id="PTHR33361">
    <property type="entry name" value="GLR0591 PROTEIN"/>
    <property type="match status" value="1"/>
</dbReference>
<dbReference type="PANTHER" id="PTHR33361:SF16">
    <property type="entry name" value="DUF885 DOMAIN-CONTAINING PROTEIN"/>
    <property type="match status" value="1"/>
</dbReference>
<protein>
    <submittedName>
        <fullName evidence="1">DUF885 family protein</fullName>
    </submittedName>
</protein>
<organism evidence="1 2">
    <name type="scientific">Hymenobacter fastidiosus</name>
    <dbReference type="NCBI Taxonomy" id="486264"/>
    <lineage>
        <taxon>Bacteria</taxon>
        <taxon>Pseudomonadati</taxon>
        <taxon>Bacteroidota</taxon>
        <taxon>Cytophagia</taxon>
        <taxon>Cytophagales</taxon>
        <taxon>Hymenobacteraceae</taxon>
        <taxon>Hymenobacter</taxon>
    </lineage>
</organism>
<proteinExistence type="predicted"/>
<keyword evidence="2" id="KW-1185">Reference proteome</keyword>
<dbReference type="EMBL" id="BAABDJ010000013">
    <property type="protein sequence ID" value="GAA4005646.1"/>
    <property type="molecule type" value="Genomic_DNA"/>
</dbReference>
<evidence type="ECO:0000313" key="1">
    <source>
        <dbReference type="EMBL" id="GAA4005646.1"/>
    </source>
</evidence>
<dbReference type="InterPro" id="IPR010281">
    <property type="entry name" value="DUF885"/>
</dbReference>
<evidence type="ECO:0000313" key="2">
    <source>
        <dbReference type="Proteomes" id="UP001500567"/>
    </source>
</evidence>